<evidence type="ECO:0000259" key="6">
    <source>
        <dbReference type="Pfam" id="PF01609"/>
    </source>
</evidence>
<keyword evidence="8" id="KW-1185">Reference proteome</keyword>
<feature type="domain" description="Transposase IS4-like" evidence="6">
    <location>
        <begin position="6"/>
        <end position="215"/>
    </location>
</feature>
<evidence type="ECO:0000256" key="4">
    <source>
        <dbReference type="ARBA" id="ARBA00023172"/>
    </source>
</evidence>
<feature type="region of interest" description="Disordered" evidence="5">
    <location>
        <begin position="255"/>
        <end position="286"/>
    </location>
</feature>
<protein>
    <recommendedName>
        <fullName evidence="6">Transposase IS4-like domain-containing protein</fullName>
    </recommendedName>
</protein>
<sequence>MDIGPLAVVDSSEITLPQKAGEWAYSSKDKNGVKIHLRLAILNEDTSYPQGIIASTTAVSDQEVAVDLVVDKDATYVFDRGYINYSHYWQWLQDDVKFVARIKKGSRTKVLKEREVDPDNHILKDADVEIKDLKNDRSFVLLLVEYQDEENNTYRVVTSRWDLSSEQVADIYRMRWKIELFFKWVKQHLKLVKLFSHKPEAVWSQLWLAVIAYALCEIIKIMTGTDKTVWQVLQLMRIYWSDTWEEFLKALHRDPTRTSKGRRKKGKPGRPRKYPKKHKPVKQIVG</sequence>
<keyword evidence="3" id="KW-0238">DNA-binding</keyword>
<evidence type="ECO:0000313" key="7">
    <source>
        <dbReference type="EMBL" id="GIN59544.1"/>
    </source>
</evidence>
<dbReference type="Pfam" id="PF01609">
    <property type="entry name" value="DDE_Tnp_1"/>
    <property type="match status" value="1"/>
</dbReference>
<dbReference type="Proteomes" id="UP000679950">
    <property type="component" value="Unassembled WGS sequence"/>
</dbReference>
<dbReference type="InterPro" id="IPR002559">
    <property type="entry name" value="Transposase_11"/>
</dbReference>
<evidence type="ECO:0000256" key="1">
    <source>
        <dbReference type="ARBA" id="ARBA00010075"/>
    </source>
</evidence>
<evidence type="ECO:0000313" key="8">
    <source>
        <dbReference type="Proteomes" id="UP000679950"/>
    </source>
</evidence>
<accession>A0ABQ4KQX3</accession>
<dbReference type="NCBIfam" id="NF033592">
    <property type="entry name" value="transpos_IS4_1"/>
    <property type="match status" value="1"/>
</dbReference>
<organism evidence="7 8">
    <name type="scientific">Lederbergia ruris</name>
    <dbReference type="NCBI Taxonomy" id="217495"/>
    <lineage>
        <taxon>Bacteria</taxon>
        <taxon>Bacillati</taxon>
        <taxon>Bacillota</taxon>
        <taxon>Bacilli</taxon>
        <taxon>Bacillales</taxon>
        <taxon>Bacillaceae</taxon>
        <taxon>Lederbergia</taxon>
    </lineage>
</organism>
<gene>
    <name evidence="7" type="ORF">J8TS2_38630</name>
</gene>
<dbReference type="SUPFAM" id="SSF53098">
    <property type="entry name" value="Ribonuclease H-like"/>
    <property type="match status" value="1"/>
</dbReference>
<dbReference type="PANTHER" id="PTHR33258:SF1">
    <property type="entry name" value="TRANSPOSASE INSL FOR INSERTION SEQUENCE ELEMENT IS186A-RELATED"/>
    <property type="match status" value="1"/>
</dbReference>
<reference evidence="7 8" key="1">
    <citation type="submission" date="2021-03" db="EMBL/GenBank/DDBJ databases">
        <title>Antimicrobial resistance genes in bacteria isolated from Japanese honey, and their potential for conferring macrolide and lincosamide resistance in the American foulbrood pathogen Paenibacillus larvae.</title>
        <authorList>
            <person name="Okamoto M."/>
            <person name="Kumagai M."/>
            <person name="Kanamori H."/>
            <person name="Takamatsu D."/>
        </authorList>
    </citation>
    <scope>NUCLEOTIDE SEQUENCE [LARGE SCALE GENOMIC DNA]</scope>
    <source>
        <strain evidence="7 8">J8TS2</strain>
    </source>
</reference>
<evidence type="ECO:0000256" key="3">
    <source>
        <dbReference type="ARBA" id="ARBA00023125"/>
    </source>
</evidence>
<evidence type="ECO:0000256" key="5">
    <source>
        <dbReference type="SAM" id="MobiDB-lite"/>
    </source>
</evidence>
<dbReference type="PANTHER" id="PTHR33258">
    <property type="entry name" value="TRANSPOSASE INSL FOR INSERTION SEQUENCE ELEMENT IS186A-RELATED"/>
    <property type="match status" value="1"/>
</dbReference>
<name>A0ABQ4KQX3_9BACI</name>
<keyword evidence="4" id="KW-0233">DNA recombination</keyword>
<comment type="similarity">
    <text evidence="1">Belongs to the transposase 11 family.</text>
</comment>
<dbReference type="InterPro" id="IPR012337">
    <property type="entry name" value="RNaseH-like_sf"/>
</dbReference>
<comment type="caution">
    <text evidence="7">The sequence shown here is derived from an EMBL/GenBank/DDBJ whole genome shotgun (WGS) entry which is preliminary data.</text>
</comment>
<dbReference type="InterPro" id="IPR047952">
    <property type="entry name" value="Transpos_IS4"/>
</dbReference>
<dbReference type="EMBL" id="BORB01000049">
    <property type="protein sequence ID" value="GIN59544.1"/>
    <property type="molecule type" value="Genomic_DNA"/>
</dbReference>
<proteinExistence type="inferred from homology"/>
<evidence type="ECO:0000256" key="2">
    <source>
        <dbReference type="ARBA" id="ARBA00022578"/>
    </source>
</evidence>
<keyword evidence="2" id="KW-0815">Transposition</keyword>
<feature type="compositionally biased region" description="Basic residues" evidence="5">
    <location>
        <begin position="259"/>
        <end position="286"/>
    </location>
</feature>